<evidence type="ECO:0000256" key="1">
    <source>
        <dbReference type="SAM" id="SignalP"/>
    </source>
</evidence>
<proteinExistence type="predicted"/>
<gene>
    <name evidence="2" type="ORF">SR858_06690</name>
</gene>
<keyword evidence="3" id="KW-1185">Reference proteome</keyword>
<accession>A0ABZ0Y330</accession>
<feature type="signal peptide" evidence="1">
    <location>
        <begin position="1"/>
        <end position="24"/>
    </location>
</feature>
<name>A0ABZ0Y330_9BURK</name>
<feature type="chain" id="PRO_5045152104" description="DUF4148 domain-containing protein" evidence="1">
    <location>
        <begin position="25"/>
        <end position="116"/>
    </location>
</feature>
<protein>
    <recommendedName>
        <fullName evidence="4">DUF4148 domain-containing protein</fullName>
    </recommendedName>
</protein>
<reference evidence="2 3" key="1">
    <citation type="submission" date="2023-11" db="EMBL/GenBank/DDBJ databases">
        <title>MicrobeMod: A computational toolkit for identifying prokaryotic methylation and restriction-modification with nanopore sequencing.</title>
        <authorList>
            <person name="Crits-Christoph A."/>
            <person name="Kang S.C."/>
            <person name="Lee H."/>
            <person name="Ostrov N."/>
        </authorList>
    </citation>
    <scope>NUCLEOTIDE SEQUENCE [LARGE SCALE GENOMIC DNA]</scope>
    <source>
        <strain evidence="2 3">ATCC 25935</strain>
    </source>
</reference>
<evidence type="ECO:0008006" key="4">
    <source>
        <dbReference type="Google" id="ProtNLM"/>
    </source>
</evidence>
<evidence type="ECO:0000313" key="3">
    <source>
        <dbReference type="Proteomes" id="UP001326110"/>
    </source>
</evidence>
<evidence type="ECO:0000313" key="2">
    <source>
        <dbReference type="EMBL" id="WQH06019.1"/>
    </source>
</evidence>
<dbReference type="EMBL" id="CP140152">
    <property type="protein sequence ID" value="WQH06019.1"/>
    <property type="molecule type" value="Genomic_DNA"/>
</dbReference>
<dbReference type="Proteomes" id="UP001326110">
    <property type="component" value="Chromosome"/>
</dbReference>
<organism evidence="2 3">
    <name type="scientific">Duganella zoogloeoides</name>
    <dbReference type="NCBI Taxonomy" id="75659"/>
    <lineage>
        <taxon>Bacteria</taxon>
        <taxon>Pseudomonadati</taxon>
        <taxon>Pseudomonadota</taxon>
        <taxon>Betaproteobacteria</taxon>
        <taxon>Burkholderiales</taxon>
        <taxon>Oxalobacteraceae</taxon>
        <taxon>Telluria group</taxon>
        <taxon>Duganella</taxon>
    </lineage>
</organism>
<keyword evidence="1" id="KW-0732">Signal</keyword>
<dbReference type="RefSeq" id="WP_019921970.1">
    <property type="nucleotide sequence ID" value="NZ_CP140152.1"/>
</dbReference>
<sequence length="116" mass="12664">MTPFQTLKCGAVLALSCAAFAAQAQDYTPPQNIQLQQQEIAKGDPARWHHEDVTPAQKERTLRKEIGAALAEAKQACAKGPAAERASCLKQAQDTYRHDMARVTAVLAENEPPRQP</sequence>
<dbReference type="GeneID" id="43163700"/>